<dbReference type="GO" id="GO:0006400">
    <property type="term" value="P:tRNA modification"/>
    <property type="evidence" value="ECO:0007669"/>
    <property type="project" value="TreeGrafter"/>
</dbReference>
<sequence length="380" mass="43344">METDHRATIELCRLIFETKNAKHVNVCKERIEEFSKTISESDLAPEVKDSQVNKDADEHMNKLEKAALYFAYNAVNFSFFPDRGEKRWFVVKAEDAGKGEEVEYVGVDDEAHAIVHALLSDRKNLLNDFDALQKLSESDVEEIFQPAPSAGRLPLISERTRCLNLLGKAYANLCSCPRPVSECRCQPIENLLHKSKHSAPEFVRLLCEACPIFDDSAKYEMKDDDDSTHTITIQFHKRAQLLASMLNSDSIAVFTNMDSLTVFADYRIPQLFRHLGIIKYSEYLSAVSTLCTGLVDKQQEIKNGSPEEVEIRAATIYASELLRACLEERLKSDLDSSQTVQMTNARLDYYLWSKAVDLAENDIDTKDKIKPFHRCRCIYY</sequence>
<dbReference type="Pfam" id="PF10343">
    <property type="entry name" value="Q_salvage"/>
    <property type="match status" value="1"/>
</dbReference>
<keyword evidence="1 6" id="KW-0378">Hydrolase</keyword>
<evidence type="ECO:0000256" key="5">
    <source>
        <dbReference type="ARBA" id="ARBA00048204"/>
    </source>
</evidence>
<gene>
    <name evidence="7" type="ORF">ASTO00021_LOCUS3475</name>
</gene>
<evidence type="ECO:0000256" key="4">
    <source>
        <dbReference type="ARBA" id="ARBA00035393"/>
    </source>
</evidence>
<protein>
    <recommendedName>
        <fullName evidence="3 6">Queuosine 5'-phosphate N-glycosylase/hydrolase</fullName>
        <ecNumber evidence="6">3.2.2.-</ecNumber>
    </recommendedName>
    <alternativeName>
        <fullName evidence="4 6">Queuosine-nucleotide N-glycosylase/hydrolase</fullName>
    </alternativeName>
</protein>
<organism evidence="7">
    <name type="scientific">Aplanochytrium stocchinoi</name>
    <dbReference type="NCBI Taxonomy" id="215587"/>
    <lineage>
        <taxon>Eukaryota</taxon>
        <taxon>Sar</taxon>
        <taxon>Stramenopiles</taxon>
        <taxon>Bigyra</taxon>
        <taxon>Labyrinthulomycetes</taxon>
        <taxon>Thraustochytrida</taxon>
        <taxon>Thraustochytriidae</taxon>
        <taxon>Aplanochytrium</taxon>
    </lineage>
</organism>
<name>A0A7S3LNV7_9STRA</name>
<dbReference type="AlphaFoldDB" id="A0A7S3LNV7"/>
<accession>A0A7S3LNV7</accession>
<dbReference type="PANTHER" id="PTHR21314:SF0">
    <property type="entry name" value="QUEUOSINE 5'-PHOSPHATE N-GLYCOSYLASE_HYDROLASE"/>
    <property type="match status" value="1"/>
</dbReference>
<comment type="catalytic activity">
    <reaction evidence="5 6">
        <text>queuosine 5'-phosphate + H2O = queuine + D-ribose 5-phosphate</text>
        <dbReference type="Rhea" id="RHEA:75387"/>
        <dbReference type="ChEBI" id="CHEBI:15377"/>
        <dbReference type="ChEBI" id="CHEBI:17433"/>
        <dbReference type="ChEBI" id="CHEBI:78346"/>
        <dbReference type="ChEBI" id="CHEBI:194371"/>
    </reaction>
    <physiologicalReaction direction="left-to-right" evidence="5 6">
        <dbReference type="Rhea" id="RHEA:75388"/>
    </physiologicalReaction>
</comment>
<evidence type="ECO:0000256" key="2">
    <source>
        <dbReference type="ARBA" id="ARBA00035119"/>
    </source>
</evidence>
<dbReference type="InterPro" id="IPR019438">
    <property type="entry name" value="Q_salvage"/>
</dbReference>
<evidence type="ECO:0000256" key="3">
    <source>
        <dbReference type="ARBA" id="ARBA00035306"/>
    </source>
</evidence>
<comment type="similarity">
    <text evidence="2 6">Belongs to the QNG1 protein family.</text>
</comment>
<dbReference type="EMBL" id="HBIN01004876">
    <property type="protein sequence ID" value="CAE0433154.1"/>
    <property type="molecule type" value="Transcribed_RNA"/>
</dbReference>
<evidence type="ECO:0000313" key="7">
    <source>
        <dbReference type="EMBL" id="CAE0433154.1"/>
    </source>
</evidence>
<evidence type="ECO:0000256" key="1">
    <source>
        <dbReference type="ARBA" id="ARBA00022801"/>
    </source>
</evidence>
<comment type="function">
    <text evidence="6">Catalyzes the hydrolysis of queuosine 5'-phosphate, releasing the nucleobase queuine (q). Is required for salvage of queuine from exogenous queuosine (Q) that is imported and then converted to queuosine 5'-phosphate intracellularly.</text>
</comment>
<dbReference type="GO" id="GO:0016787">
    <property type="term" value="F:hydrolase activity"/>
    <property type="evidence" value="ECO:0007669"/>
    <property type="project" value="UniProtKB-KW"/>
</dbReference>
<dbReference type="PANTHER" id="PTHR21314">
    <property type="entry name" value="QUEUOSINE 5'-PHOSPHATE N-GLYCOSYLASE_HYDROLASE-RELATED"/>
    <property type="match status" value="1"/>
</dbReference>
<dbReference type="EC" id="3.2.2.-" evidence="6"/>
<proteinExistence type="inferred from homology"/>
<reference evidence="7" key="1">
    <citation type="submission" date="2021-01" db="EMBL/GenBank/DDBJ databases">
        <authorList>
            <person name="Corre E."/>
            <person name="Pelletier E."/>
            <person name="Niang G."/>
            <person name="Scheremetjew M."/>
            <person name="Finn R."/>
            <person name="Kale V."/>
            <person name="Holt S."/>
            <person name="Cochrane G."/>
            <person name="Meng A."/>
            <person name="Brown T."/>
            <person name="Cohen L."/>
        </authorList>
    </citation>
    <scope>NUCLEOTIDE SEQUENCE</scope>
    <source>
        <strain evidence="7">GSBS06</strain>
    </source>
</reference>
<evidence type="ECO:0000256" key="6">
    <source>
        <dbReference type="RuleBase" id="RU365002"/>
    </source>
</evidence>